<comment type="similarity">
    <text evidence="1">Belongs to the Mo25 family.</text>
</comment>
<sequence>MLKLLFKHKKTAEEIVQKVGDGLVALDRGGQQAIAANESISRNLIAMKKMVYKTSDSDEYNYTMSQLSQQLYKTHLFLLLIKNLHRLQFEARKDVVQVFINVLIREIGARLPTVDYICSKPTILHSLLDGYRHRETVFSCGTMLRECAMHEPLANIMLNSAGFYTLFDYIADPAFETSCDAFSTLSALLTNHPVLSAKFLTDNYEQVFKRYELLLKSTNYVTRRQSLKLLSGILLTPQNYHVMMKYVGREQNLKIIMNMLKDKSRHIQYEAFHVFKVFAANPEKPKEIRELLLRNKQPIVHFLARLLPTMENDEEFVEEKAYVIDKIKQLKQDSANK</sequence>
<reference evidence="3" key="1">
    <citation type="journal article" date="2014" name="Genome Biol.">
        <title>Genome analysis of a major urban malaria vector mosquito, Anopheles stephensi.</title>
        <authorList>
            <person name="Jiang X."/>
            <person name="Peery A."/>
            <person name="Hall A.B."/>
            <person name="Sharma A."/>
            <person name="Chen X.G."/>
            <person name="Waterhouse R.M."/>
            <person name="Komissarov A."/>
            <person name="Riehle M.M."/>
            <person name="Shouche Y."/>
            <person name="Sharakhova M.V."/>
            <person name="Lawson D."/>
            <person name="Pakpour N."/>
            <person name="Arensburger P."/>
            <person name="Davidson V.L."/>
            <person name="Eiglmeier K."/>
            <person name="Emrich S."/>
            <person name="George P."/>
            <person name="Kennedy R.C."/>
            <person name="Mane S.P."/>
            <person name="Maslen G."/>
            <person name="Oringanje C."/>
            <person name="Qi Y."/>
            <person name="Settlage R."/>
            <person name="Tojo M."/>
            <person name="Tubio J.M."/>
            <person name="Unger M.F."/>
            <person name="Wang B."/>
            <person name="Vernick K.D."/>
            <person name="Ribeiro J.M."/>
            <person name="James A.A."/>
            <person name="Michel K."/>
            <person name="Riehle M.A."/>
            <person name="Luckhart S."/>
            <person name="Sharakhov I.V."/>
            <person name="Tu Z."/>
        </authorList>
    </citation>
    <scope>NUCLEOTIDE SEQUENCE [LARGE SCALE GENOMIC DNA]</scope>
    <source>
        <strain evidence="3">Indian</strain>
    </source>
</reference>
<dbReference type="VEuPathDB" id="VectorBase:ASTE005161"/>
<dbReference type="Gene3D" id="1.25.10.10">
    <property type="entry name" value="Leucine-rich Repeat Variant"/>
    <property type="match status" value="1"/>
</dbReference>
<evidence type="ECO:0000313" key="3">
    <source>
        <dbReference type="Proteomes" id="UP000076408"/>
    </source>
</evidence>
<dbReference type="EnsemblMetazoa" id="ASTEI01073-RA">
    <property type="protein sequence ID" value="ASTEI01073-PA"/>
    <property type="gene ID" value="ASTEI01073"/>
</dbReference>
<keyword evidence="3" id="KW-1185">Reference proteome</keyword>
<accession>A0A182XXY7</accession>
<name>A0A182XXY7_ANOST</name>
<dbReference type="VEuPathDB" id="VectorBase:ASTEI01073"/>
<dbReference type="PANTHER" id="PTHR10182:SF3">
    <property type="entry name" value="PROTEIN MO25"/>
    <property type="match status" value="1"/>
</dbReference>
<dbReference type="InterPro" id="IPR011989">
    <property type="entry name" value="ARM-like"/>
</dbReference>
<dbReference type="AlphaFoldDB" id="A0A182XXY7"/>
<organism evidence="2 3">
    <name type="scientific">Anopheles stephensi</name>
    <name type="common">Indo-Pakistan malaria mosquito</name>
    <dbReference type="NCBI Taxonomy" id="30069"/>
    <lineage>
        <taxon>Eukaryota</taxon>
        <taxon>Metazoa</taxon>
        <taxon>Ecdysozoa</taxon>
        <taxon>Arthropoda</taxon>
        <taxon>Hexapoda</taxon>
        <taxon>Insecta</taxon>
        <taxon>Pterygota</taxon>
        <taxon>Neoptera</taxon>
        <taxon>Endopterygota</taxon>
        <taxon>Diptera</taxon>
        <taxon>Nematocera</taxon>
        <taxon>Culicoidea</taxon>
        <taxon>Culicidae</taxon>
        <taxon>Anophelinae</taxon>
        <taxon>Anopheles</taxon>
    </lineage>
</organism>
<dbReference type="VEuPathDB" id="VectorBase:ASTEI20_038197"/>
<dbReference type="STRING" id="30069.A0A182XXY7"/>
<dbReference type="GO" id="GO:0035556">
    <property type="term" value="P:intracellular signal transduction"/>
    <property type="evidence" value="ECO:0007669"/>
    <property type="project" value="TreeGrafter"/>
</dbReference>
<dbReference type="Pfam" id="PF08569">
    <property type="entry name" value="Mo25"/>
    <property type="match status" value="1"/>
</dbReference>
<proteinExistence type="inferred from homology"/>
<evidence type="ECO:0008006" key="4">
    <source>
        <dbReference type="Google" id="ProtNLM"/>
    </source>
</evidence>
<dbReference type="InterPro" id="IPR013878">
    <property type="entry name" value="Mo25"/>
</dbReference>
<dbReference type="GO" id="GO:0043539">
    <property type="term" value="F:protein serine/threonine kinase activator activity"/>
    <property type="evidence" value="ECO:0007669"/>
    <property type="project" value="TreeGrafter"/>
</dbReference>
<dbReference type="Proteomes" id="UP000076408">
    <property type="component" value="Unassembled WGS sequence"/>
</dbReference>
<evidence type="ECO:0000256" key="1">
    <source>
        <dbReference type="ARBA" id="ARBA00011012"/>
    </source>
</evidence>
<protein>
    <recommendedName>
        <fullName evidence="4">Protein Mo25</fullName>
    </recommendedName>
</protein>
<dbReference type="PANTHER" id="PTHR10182">
    <property type="entry name" value="CALCIUM-BINDING PROTEIN 39-RELATED"/>
    <property type="match status" value="1"/>
</dbReference>
<dbReference type="SUPFAM" id="SSF48371">
    <property type="entry name" value="ARM repeat"/>
    <property type="match status" value="1"/>
</dbReference>
<reference evidence="2" key="2">
    <citation type="submission" date="2020-05" db="UniProtKB">
        <authorList>
            <consortium name="EnsemblMetazoa"/>
        </authorList>
    </citation>
    <scope>IDENTIFICATION</scope>
    <source>
        <strain evidence="2">Indian</strain>
    </source>
</reference>
<evidence type="ECO:0000313" key="2">
    <source>
        <dbReference type="EnsemblMetazoa" id="ASTEI01073-PA"/>
    </source>
</evidence>
<dbReference type="InterPro" id="IPR016024">
    <property type="entry name" value="ARM-type_fold"/>
</dbReference>